<keyword evidence="2" id="KW-1185">Reference proteome</keyword>
<dbReference type="Gene3D" id="2.40.70.10">
    <property type="entry name" value="Acid Proteases"/>
    <property type="match status" value="1"/>
</dbReference>
<proteinExistence type="predicted"/>
<evidence type="ECO:0000313" key="2">
    <source>
        <dbReference type="Proteomes" id="UP000825935"/>
    </source>
</evidence>
<dbReference type="EMBL" id="CM035435">
    <property type="protein sequence ID" value="KAH7289942.1"/>
    <property type="molecule type" value="Genomic_DNA"/>
</dbReference>
<reference evidence="1" key="1">
    <citation type="submission" date="2021-08" db="EMBL/GenBank/DDBJ databases">
        <title>WGS assembly of Ceratopteris richardii.</title>
        <authorList>
            <person name="Marchant D.B."/>
            <person name="Chen G."/>
            <person name="Jenkins J."/>
            <person name="Shu S."/>
            <person name="Leebens-Mack J."/>
            <person name="Grimwood J."/>
            <person name="Schmutz J."/>
            <person name="Soltis P."/>
            <person name="Soltis D."/>
            <person name="Chen Z.-H."/>
        </authorList>
    </citation>
    <scope>NUCLEOTIDE SEQUENCE</scope>
    <source>
        <strain evidence="1">Whitten #5841</strain>
        <tissue evidence="1">Leaf</tissue>
    </source>
</reference>
<dbReference type="AlphaFoldDB" id="A0A8T2R0L1"/>
<name>A0A8T2R0L1_CERRI</name>
<sequence>MTFVVLELPKSSLNYNLLFGRPWLKQAKVVQDWSAQELTFKDNHRKYVVKLDAIQPCELHARPYVAEPVHMLDGLSDEEEEVFLKTNKDLISLGTVDLQSVADKWSPIGCTVKIS</sequence>
<evidence type="ECO:0000313" key="1">
    <source>
        <dbReference type="EMBL" id="KAH7289942.1"/>
    </source>
</evidence>
<dbReference type="Proteomes" id="UP000825935">
    <property type="component" value="Chromosome 30"/>
</dbReference>
<protein>
    <submittedName>
        <fullName evidence="1">Uncharacterized protein</fullName>
    </submittedName>
</protein>
<organism evidence="1 2">
    <name type="scientific">Ceratopteris richardii</name>
    <name type="common">Triangle waterfern</name>
    <dbReference type="NCBI Taxonomy" id="49495"/>
    <lineage>
        <taxon>Eukaryota</taxon>
        <taxon>Viridiplantae</taxon>
        <taxon>Streptophyta</taxon>
        <taxon>Embryophyta</taxon>
        <taxon>Tracheophyta</taxon>
        <taxon>Polypodiopsida</taxon>
        <taxon>Polypodiidae</taxon>
        <taxon>Polypodiales</taxon>
        <taxon>Pteridineae</taxon>
        <taxon>Pteridaceae</taxon>
        <taxon>Parkerioideae</taxon>
        <taxon>Ceratopteris</taxon>
    </lineage>
</organism>
<gene>
    <name evidence="1" type="ORF">KP509_30G024900</name>
</gene>
<dbReference type="InterPro" id="IPR021109">
    <property type="entry name" value="Peptidase_aspartic_dom_sf"/>
</dbReference>
<comment type="caution">
    <text evidence="1">The sequence shown here is derived from an EMBL/GenBank/DDBJ whole genome shotgun (WGS) entry which is preliminary data.</text>
</comment>
<accession>A0A8T2R0L1</accession>